<accession>A0A8D9B419</accession>
<dbReference type="EMBL" id="HBUF01608449">
    <property type="protein sequence ID" value="CAG6778188.1"/>
    <property type="molecule type" value="Transcribed_RNA"/>
</dbReference>
<feature type="domain" description="Transposase Helix-turn-helix" evidence="4">
    <location>
        <begin position="94"/>
        <end position="142"/>
    </location>
</feature>
<evidence type="ECO:0000259" key="3">
    <source>
        <dbReference type="Pfam" id="PF13359"/>
    </source>
</evidence>
<evidence type="ECO:0000259" key="4">
    <source>
        <dbReference type="Pfam" id="PF13613"/>
    </source>
</evidence>
<name>A0A8D9B419_9HEMI</name>
<proteinExistence type="predicted"/>
<dbReference type="InterPro" id="IPR027805">
    <property type="entry name" value="Transposase_HTH_dom"/>
</dbReference>
<evidence type="ECO:0008006" key="6">
    <source>
        <dbReference type="Google" id="ProtNLM"/>
    </source>
</evidence>
<evidence type="ECO:0000256" key="2">
    <source>
        <dbReference type="ARBA" id="ARBA00022723"/>
    </source>
</evidence>
<evidence type="ECO:0000313" key="5">
    <source>
        <dbReference type="EMBL" id="CAG6778188.1"/>
    </source>
</evidence>
<dbReference type="Pfam" id="PF13359">
    <property type="entry name" value="DDE_Tnp_4"/>
    <property type="match status" value="1"/>
</dbReference>
<comment type="cofactor">
    <cofactor evidence="1">
        <name>a divalent metal cation</name>
        <dbReference type="ChEBI" id="CHEBI:60240"/>
    </cofactor>
</comment>
<organism evidence="5">
    <name type="scientific">Cacopsylla melanoneura</name>
    <dbReference type="NCBI Taxonomy" id="428564"/>
    <lineage>
        <taxon>Eukaryota</taxon>
        <taxon>Metazoa</taxon>
        <taxon>Ecdysozoa</taxon>
        <taxon>Arthropoda</taxon>
        <taxon>Hexapoda</taxon>
        <taxon>Insecta</taxon>
        <taxon>Pterygota</taxon>
        <taxon>Neoptera</taxon>
        <taxon>Paraneoptera</taxon>
        <taxon>Hemiptera</taxon>
        <taxon>Sternorrhyncha</taxon>
        <taxon>Psylloidea</taxon>
        <taxon>Psyllidae</taxon>
        <taxon>Psyllinae</taxon>
        <taxon>Cacopsylla</taxon>
    </lineage>
</organism>
<reference evidence="5" key="1">
    <citation type="submission" date="2021-05" db="EMBL/GenBank/DDBJ databases">
        <authorList>
            <person name="Alioto T."/>
            <person name="Alioto T."/>
            <person name="Gomez Garrido J."/>
        </authorList>
    </citation>
    <scope>NUCLEOTIDE SEQUENCE</scope>
</reference>
<keyword evidence="2" id="KW-0479">Metal-binding</keyword>
<dbReference type="AlphaFoldDB" id="A0A8D9B419"/>
<evidence type="ECO:0000256" key="1">
    <source>
        <dbReference type="ARBA" id="ARBA00001968"/>
    </source>
</evidence>
<protein>
    <recommendedName>
        <fullName evidence="6">DDE Tnp4 domain-containing protein</fullName>
    </recommendedName>
</protein>
<dbReference type="GO" id="GO:0046872">
    <property type="term" value="F:metal ion binding"/>
    <property type="evidence" value="ECO:0007669"/>
    <property type="project" value="UniProtKB-KW"/>
</dbReference>
<dbReference type="PANTHER" id="PTHR23080:SF133">
    <property type="entry name" value="SI:CH211-262I1.5-RELATED"/>
    <property type="match status" value="1"/>
</dbReference>
<dbReference type="InterPro" id="IPR027806">
    <property type="entry name" value="HARBI1_dom"/>
</dbReference>
<dbReference type="PANTHER" id="PTHR23080">
    <property type="entry name" value="THAP DOMAIN PROTEIN"/>
    <property type="match status" value="1"/>
</dbReference>
<dbReference type="EMBL" id="HBUF01608448">
    <property type="protein sequence ID" value="CAG6778187.1"/>
    <property type="molecule type" value="Transcribed_RNA"/>
</dbReference>
<sequence>MRPPSPVPGPSSVFESSPAVLNSELYFLRKELDELKAKKKLGEKQIFSFDMICHSDEKVSQYTGLPSKHHFNILLQLILKYKIKYYAEWNVERISPEDQLLCTLVKLRLNLPLFVLSGMFGVVDSTISNIFLTYLNVIHKLLFKGMLKEIPCRELNRAAAPACFATFPNTRIVLDCTEIEVAIPSNLRTQREVYSSYKHRHTFKVLIGISTNAVITYVSDLYPGSTSDKVITKECGVLSHMTAGDLILCDKGFLISDLCAPLGVNVNIPPFLTNPQFTKNEVLATKQIARARIHVERAIGRLKNFRILDFIAPNFREHATKIVQVCACLVNLQYTLLKDNETFMSEV</sequence>
<feature type="domain" description="DDE Tnp4" evidence="3">
    <location>
        <begin position="174"/>
        <end position="331"/>
    </location>
</feature>
<dbReference type="Pfam" id="PF13613">
    <property type="entry name" value="HTH_Tnp_4"/>
    <property type="match status" value="1"/>
</dbReference>